<dbReference type="EMBL" id="CM055094">
    <property type="protein sequence ID" value="KAJ7560954.1"/>
    <property type="molecule type" value="Genomic_DNA"/>
</dbReference>
<sequence length="183" mass="20334">MHGNTRVPLSRHINSLIVGGVIGDVLDRFVPTVDMTVHYGSSKVTSGCELKPSLIATHPIVQLPDCDDERNSYFTLVMTDPDVPSPGEPVLREYVHWIITDIPGATDSTKGREIVSYDSPMPAMGIHRFILTLFKQQVPTQVINLPRARHKFSTRSFAQKNDLGTPVAAVYFNAQRESAGRRH</sequence>
<reference evidence="2" key="1">
    <citation type="journal article" date="2024" name="Proc. Natl. Acad. Sci. U.S.A.">
        <title>Extraordinary preservation of gene collinearity over three hundred million years revealed in homosporous lycophytes.</title>
        <authorList>
            <person name="Li C."/>
            <person name="Wickell D."/>
            <person name="Kuo L.Y."/>
            <person name="Chen X."/>
            <person name="Nie B."/>
            <person name="Liao X."/>
            <person name="Peng D."/>
            <person name="Ji J."/>
            <person name="Jenkins J."/>
            <person name="Williams M."/>
            <person name="Shu S."/>
            <person name="Plott C."/>
            <person name="Barry K."/>
            <person name="Rajasekar S."/>
            <person name="Grimwood J."/>
            <person name="Han X."/>
            <person name="Sun S."/>
            <person name="Hou Z."/>
            <person name="He W."/>
            <person name="Dai G."/>
            <person name="Sun C."/>
            <person name="Schmutz J."/>
            <person name="Leebens-Mack J.H."/>
            <person name="Li F.W."/>
            <person name="Wang L."/>
        </authorList>
    </citation>
    <scope>NUCLEOTIDE SEQUENCE [LARGE SCALE GENOMIC DNA]</scope>
    <source>
        <strain evidence="2">cv. PW_Plant_1</strain>
    </source>
</reference>
<evidence type="ECO:0000313" key="2">
    <source>
        <dbReference type="Proteomes" id="UP001162992"/>
    </source>
</evidence>
<accession>A0ACC2E364</accession>
<protein>
    <submittedName>
        <fullName evidence="1">Uncharacterized protein</fullName>
    </submittedName>
</protein>
<name>A0ACC2E364_DIPCM</name>
<evidence type="ECO:0000313" key="1">
    <source>
        <dbReference type="EMBL" id="KAJ7560954.1"/>
    </source>
</evidence>
<dbReference type="Proteomes" id="UP001162992">
    <property type="component" value="Chromosome 3"/>
</dbReference>
<proteinExistence type="predicted"/>
<organism evidence="1 2">
    <name type="scientific">Diphasiastrum complanatum</name>
    <name type="common">Issler's clubmoss</name>
    <name type="synonym">Lycopodium complanatum</name>
    <dbReference type="NCBI Taxonomy" id="34168"/>
    <lineage>
        <taxon>Eukaryota</taxon>
        <taxon>Viridiplantae</taxon>
        <taxon>Streptophyta</taxon>
        <taxon>Embryophyta</taxon>
        <taxon>Tracheophyta</taxon>
        <taxon>Lycopodiopsida</taxon>
        <taxon>Lycopodiales</taxon>
        <taxon>Lycopodiaceae</taxon>
        <taxon>Lycopodioideae</taxon>
        <taxon>Diphasiastrum</taxon>
    </lineage>
</organism>
<keyword evidence="2" id="KW-1185">Reference proteome</keyword>
<gene>
    <name evidence="1" type="ORF">O6H91_03G007500</name>
</gene>
<comment type="caution">
    <text evidence="1">The sequence shown here is derived from an EMBL/GenBank/DDBJ whole genome shotgun (WGS) entry which is preliminary data.</text>
</comment>